<keyword evidence="1" id="KW-0812">Transmembrane</keyword>
<evidence type="ECO:0000313" key="3">
    <source>
        <dbReference type="Proteomes" id="UP000663864"/>
    </source>
</evidence>
<reference evidence="2" key="1">
    <citation type="submission" date="2021-02" db="EMBL/GenBank/DDBJ databases">
        <authorList>
            <person name="Nowell W R."/>
        </authorList>
    </citation>
    <scope>NUCLEOTIDE SEQUENCE</scope>
</reference>
<feature type="transmembrane region" description="Helical" evidence="1">
    <location>
        <begin position="622"/>
        <end position="642"/>
    </location>
</feature>
<sequence>MVAGIKYLYAFEKISNGENIDLHDDEHSKRHNVSQLQRVLQSYNHNQHIISDSLRAQYSLFFNQRLDKLARDITFTRSIDLTILSLNKNKNSTNNSIVNRFYFDIIPRIQDSIECFTLDSLSMERVLCIGNYSKLHKLNLINLEIEMAYRIFNEENFVYPPLLLIDLPSTVCYSSNIVELNVRVRNFDDCLCLLDGSLCQLHTFIVKIDKIQNSSKTLDNKKILYNLKCFSLISSQTNGYDTKIVPLLHHMSQLEKLTLSLVVRDRTSFIDGTQLHNDILHKMAHLRIFTFDIVTRNVIFSQGAQPSSDDVRCTFVERRYYVNCYIDYYSQGINLCHIYSLPFTMKRMRHIPFEHDFFVKISKSFPLISQLALLNVWKQEKKRLTPKRWVNLTRDRAITVNRRLLPFWHITFQGSIQCSLSTKSNLPFRHEENYYSHRQWHSFPLHIDNVSLNNVNIYAAENLDIYRVQTLDVSFDNAQLEDLTGSDNIIEKPTIDQDTAFNNAWILIIKPLLENMCLEQAKKVYPKFDEPRVDSLHLKIISKQERLLYYPVYIINYKYKSQINYTCLFDGLTGHITGDRQYSIIKVTLATFIGLYPMLKIGLFCIGSLVDLLFAFEIASDLSFSVSLPIAMIVAPFVGVYARLYPKLYKKDLSQVQWKQDQLKALNFTYSFIDSIKEEKKQSIIENDQTSIDLSIGRKLNQKVKST</sequence>
<dbReference type="Proteomes" id="UP000663864">
    <property type="component" value="Unassembled WGS sequence"/>
</dbReference>
<dbReference type="AlphaFoldDB" id="A0A815DIS6"/>
<dbReference type="EMBL" id="CAJNOT010002201">
    <property type="protein sequence ID" value="CAF1294206.1"/>
    <property type="molecule type" value="Genomic_DNA"/>
</dbReference>
<evidence type="ECO:0000313" key="2">
    <source>
        <dbReference type="EMBL" id="CAF1294206.1"/>
    </source>
</evidence>
<proteinExistence type="predicted"/>
<gene>
    <name evidence="2" type="ORF">ZHD862_LOCUS27614</name>
</gene>
<name>A0A815DIS6_9BILA</name>
<protein>
    <submittedName>
        <fullName evidence="2">Uncharacterized protein</fullName>
    </submittedName>
</protein>
<keyword evidence="1" id="KW-0472">Membrane</keyword>
<feature type="transmembrane region" description="Helical" evidence="1">
    <location>
        <begin position="589"/>
        <end position="616"/>
    </location>
</feature>
<accession>A0A815DIS6</accession>
<keyword evidence="1" id="KW-1133">Transmembrane helix</keyword>
<organism evidence="2 3">
    <name type="scientific">Rotaria sordida</name>
    <dbReference type="NCBI Taxonomy" id="392033"/>
    <lineage>
        <taxon>Eukaryota</taxon>
        <taxon>Metazoa</taxon>
        <taxon>Spiralia</taxon>
        <taxon>Gnathifera</taxon>
        <taxon>Rotifera</taxon>
        <taxon>Eurotatoria</taxon>
        <taxon>Bdelloidea</taxon>
        <taxon>Philodinida</taxon>
        <taxon>Philodinidae</taxon>
        <taxon>Rotaria</taxon>
    </lineage>
</organism>
<comment type="caution">
    <text evidence="2">The sequence shown here is derived from an EMBL/GenBank/DDBJ whole genome shotgun (WGS) entry which is preliminary data.</text>
</comment>
<evidence type="ECO:0000256" key="1">
    <source>
        <dbReference type="SAM" id="Phobius"/>
    </source>
</evidence>